<protein>
    <submittedName>
        <fullName evidence="2">Uncharacterized protein</fullName>
    </submittedName>
</protein>
<dbReference type="EMBL" id="CACRUE010000006">
    <property type="protein sequence ID" value="VYT71433.1"/>
    <property type="molecule type" value="Genomic_DNA"/>
</dbReference>
<organism evidence="2">
    <name type="scientific">Intestinibacter bartlettii</name>
    <dbReference type="NCBI Taxonomy" id="261299"/>
    <lineage>
        <taxon>Bacteria</taxon>
        <taxon>Bacillati</taxon>
        <taxon>Bacillota</taxon>
        <taxon>Clostridia</taxon>
        <taxon>Peptostreptococcales</taxon>
        <taxon>Peptostreptococcaceae</taxon>
        <taxon>Intestinibacter</taxon>
    </lineage>
</organism>
<sequence length="140" mass="15480">MRKGKGLLLSVLIVCLLSTKISYCNEIYEIDSNSYNNAISPLAKYVDSAYCDFYISGGYAYCEGSVDGVSGVTSTKLVLKFQVLNSGEWKTICTWSKTGGNSCSMRDKKQVVTKGHSYRLYCEATAKTETVIVKSVTRNY</sequence>
<keyword evidence="3" id="KW-1185">Reference proteome</keyword>
<evidence type="ECO:0000313" key="3">
    <source>
        <dbReference type="Proteomes" id="UP001299409"/>
    </source>
</evidence>
<dbReference type="AlphaFoldDB" id="A0A6N2YYR3"/>
<name>A0A6N2YYR3_9FIRM</name>
<reference evidence="2" key="1">
    <citation type="submission" date="2019-11" db="EMBL/GenBank/DDBJ databases">
        <authorList>
            <person name="Feng L."/>
        </authorList>
    </citation>
    <scope>NUCLEOTIDE SEQUENCE</scope>
    <source>
        <strain evidence="2">IbartlettiiLFYP30</strain>
    </source>
</reference>
<dbReference type="RefSeq" id="WP_048926127.1">
    <property type="nucleotide sequence ID" value="NZ_CABIXZ010000002.1"/>
</dbReference>
<gene>
    <name evidence="2" type="ORF">IBLFYP30_00984</name>
    <name evidence="1" type="ORF">LIP50_02230</name>
</gene>
<evidence type="ECO:0000313" key="1">
    <source>
        <dbReference type="EMBL" id="MCB5445016.1"/>
    </source>
</evidence>
<dbReference type="EMBL" id="JAJBMB010000002">
    <property type="protein sequence ID" value="MCB5445016.1"/>
    <property type="molecule type" value="Genomic_DNA"/>
</dbReference>
<reference evidence="1 3" key="2">
    <citation type="submission" date="2021-10" db="EMBL/GenBank/DDBJ databases">
        <title>Collection of gut derived symbiotic bacterial strains cultured from healthy donors.</title>
        <authorList>
            <person name="Lin H."/>
            <person name="Littmann E."/>
            <person name="Claire K."/>
            <person name="Pamer E."/>
        </authorList>
    </citation>
    <scope>NUCLEOTIDE SEQUENCE [LARGE SCALE GENOMIC DNA]</scope>
    <source>
        <strain evidence="1 3">MSK.17.68</strain>
    </source>
</reference>
<proteinExistence type="predicted"/>
<accession>A0A6N2YYR3</accession>
<dbReference type="Proteomes" id="UP001299409">
    <property type="component" value="Unassembled WGS sequence"/>
</dbReference>
<evidence type="ECO:0000313" key="2">
    <source>
        <dbReference type="EMBL" id="VYT71433.1"/>
    </source>
</evidence>